<dbReference type="EMBL" id="ML978985">
    <property type="protein sequence ID" value="KAF1925322.1"/>
    <property type="molecule type" value="Genomic_DNA"/>
</dbReference>
<keyword evidence="2" id="KW-1185">Reference proteome</keyword>
<dbReference type="AlphaFoldDB" id="A0A6A5RCB5"/>
<dbReference type="GeneID" id="54346321"/>
<name>A0A6A5RCB5_9PLEO</name>
<dbReference type="RefSeq" id="XP_033445574.1">
    <property type="nucleotide sequence ID" value="XM_033588674.1"/>
</dbReference>
<dbReference type="Proteomes" id="UP000800082">
    <property type="component" value="Unassembled WGS sequence"/>
</dbReference>
<protein>
    <submittedName>
        <fullName evidence="1">Uncharacterized protein</fullName>
    </submittedName>
</protein>
<evidence type="ECO:0000313" key="2">
    <source>
        <dbReference type="Proteomes" id="UP000800082"/>
    </source>
</evidence>
<reference evidence="1" key="1">
    <citation type="journal article" date="2020" name="Stud. Mycol.">
        <title>101 Dothideomycetes genomes: a test case for predicting lifestyles and emergence of pathogens.</title>
        <authorList>
            <person name="Haridas S."/>
            <person name="Albert R."/>
            <person name="Binder M."/>
            <person name="Bloem J."/>
            <person name="Labutti K."/>
            <person name="Salamov A."/>
            <person name="Andreopoulos B."/>
            <person name="Baker S."/>
            <person name="Barry K."/>
            <person name="Bills G."/>
            <person name="Bluhm B."/>
            <person name="Cannon C."/>
            <person name="Castanera R."/>
            <person name="Culley D."/>
            <person name="Daum C."/>
            <person name="Ezra D."/>
            <person name="Gonzalez J."/>
            <person name="Henrissat B."/>
            <person name="Kuo A."/>
            <person name="Liang C."/>
            <person name="Lipzen A."/>
            <person name="Lutzoni F."/>
            <person name="Magnuson J."/>
            <person name="Mondo S."/>
            <person name="Nolan M."/>
            <person name="Ohm R."/>
            <person name="Pangilinan J."/>
            <person name="Park H.-J."/>
            <person name="Ramirez L."/>
            <person name="Alfaro M."/>
            <person name="Sun H."/>
            <person name="Tritt A."/>
            <person name="Yoshinaga Y."/>
            <person name="Zwiers L.-H."/>
            <person name="Turgeon B."/>
            <person name="Goodwin S."/>
            <person name="Spatafora J."/>
            <person name="Crous P."/>
            <person name="Grigoriev I."/>
        </authorList>
    </citation>
    <scope>NUCLEOTIDE SEQUENCE</scope>
    <source>
        <strain evidence="1">CBS 183.55</strain>
    </source>
</reference>
<sequence length="187" mass="21159">MLLNRFSIPDTHTDQADYYGQDFSDLLRYCGQAPGRFSIGSFLWLQAYDGGTGDRGCIHQSFRRRGGYRDHDLKWIQTCWVTMVPETRPRGELRRIKQEIVVLPQTENCSVSKAPLHNGGSILTSSRVNSVNSHVYYSHKKTSTHNMAKKQPLVEKARCEATYRPRKGSVSSPSSLPGMYIQASPSF</sequence>
<accession>A0A6A5RCB5</accession>
<proteinExistence type="predicted"/>
<organism evidence="1 2">
    <name type="scientific">Didymella exigua CBS 183.55</name>
    <dbReference type="NCBI Taxonomy" id="1150837"/>
    <lineage>
        <taxon>Eukaryota</taxon>
        <taxon>Fungi</taxon>
        <taxon>Dikarya</taxon>
        <taxon>Ascomycota</taxon>
        <taxon>Pezizomycotina</taxon>
        <taxon>Dothideomycetes</taxon>
        <taxon>Pleosporomycetidae</taxon>
        <taxon>Pleosporales</taxon>
        <taxon>Pleosporineae</taxon>
        <taxon>Didymellaceae</taxon>
        <taxon>Didymella</taxon>
    </lineage>
</organism>
<evidence type="ECO:0000313" key="1">
    <source>
        <dbReference type="EMBL" id="KAF1925322.1"/>
    </source>
</evidence>
<gene>
    <name evidence="1" type="ORF">M421DRAFT_259287</name>
</gene>